<evidence type="ECO:0000313" key="8">
    <source>
        <dbReference type="Proteomes" id="UP000094271"/>
    </source>
</evidence>
<reference evidence="5 8" key="3">
    <citation type="submission" date="2016-08" db="EMBL/GenBank/DDBJ databases">
        <authorList>
            <person name="Seilhamer J.J."/>
        </authorList>
    </citation>
    <scope>NUCLEOTIDE SEQUENCE [LARGE SCALE GENOMIC DNA]</scope>
    <source>
        <strain evidence="5 8">NML150140-1</strain>
    </source>
</reference>
<gene>
    <name evidence="5" type="ORF">BEI59_21035</name>
    <name evidence="4" type="ORF">BEI61_03864</name>
    <name evidence="6" type="ORF">BEI63_00970</name>
</gene>
<dbReference type="Pfam" id="PF01553">
    <property type="entry name" value="Acyltransferase"/>
    <property type="match status" value="1"/>
</dbReference>
<proteinExistence type="predicted"/>
<dbReference type="SUPFAM" id="SSF69593">
    <property type="entry name" value="Glycerol-3-phosphate (1)-acyltransferase"/>
    <property type="match status" value="1"/>
</dbReference>
<accession>A0A1E3A2V6</accession>
<organism evidence="4 7">
    <name type="scientific">Eisenbergiella tayi</name>
    <dbReference type="NCBI Taxonomy" id="1432052"/>
    <lineage>
        <taxon>Bacteria</taxon>
        <taxon>Bacillati</taxon>
        <taxon>Bacillota</taxon>
        <taxon>Clostridia</taxon>
        <taxon>Lachnospirales</taxon>
        <taxon>Lachnospiraceae</taxon>
        <taxon>Eisenbergiella</taxon>
    </lineage>
</organism>
<protein>
    <recommendedName>
        <fullName evidence="3">Phospholipid/glycerol acyltransferase domain-containing protein</fullName>
    </recommendedName>
</protein>
<dbReference type="PANTHER" id="PTHR10434:SF40">
    <property type="entry name" value="1-ACYL-SN-GLYCEROL-3-PHOSPHATE ACYLTRANSFERASE"/>
    <property type="match status" value="1"/>
</dbReference>
<dbReference type="Proteomes" id="UP000094067">
    <property type="component" value="Unassembled WGS sequence"/>
</dbReference>
<dbReference type="RefSeq" id="WP_069153640.1">
    <property type="nucleotide sequence ID" value="NZ_DAWDRA010000307.1"/>
</dbReference>
<dbReference type="GO" id="GO:0003841">
    <property type="term" value="F:1-acylglycerol-3-phosphate O-acyltransferase activity"/>
    <property type="evidence" value="ECO:0007669"/>
    <property type="project" value="TreeGrafter"/>
</dbReference>
<dbReference type="AlphaFoldDB" id="A0A1E3A2V6"/>
<evidence type="ECO:0000259" key="3">
    <source>
        <dbReference type="SMART" id="SM00563"/>
    </source>
</evidence>
<evidence type="ECO:0000313" key="4">
    <source>
        <dbReference type="EMBL" id="ODM03070.1"/>
    </source>
</evidence>
<evidence type="ECO:0000256" key="2">
    <source>
        <dbReference type="ARBA" id="ARBA00023315"/>
    </source>
</evidence>
<dbReference type="GO" id="GO:0006654">
    <property type="term" value="P:phosphatidic acid biosynthetic process"/>
    <property type="evidence" value="ECO:0007669"/>
    <property type="project" value="TreeGrafter"/>
</dbReference>
<dbReference type="EMBL" id="MEHA01000017">
    <property type="protein sequence ID" value="ODR48442.1"/>
    <property type="molecule type" value="Genomic_DNA"/>
</dbReference>
<sequence>MLNNKKKDMTPFDMNKKPVKQYPFLLPLIWGGAWLMTRSLGLKVEKAGMEKMKPPYLVLSTHQGFSDYYIAPLALFPHRANYVSDMEGFAAFGEWLYRGIGCIGKRRYVSDIAVVKNIYTALHKNRQIVAVFPESRHSNAGTTAYIPQNMGKLAKLMKVPVVMLSVHGSYLAGPFWDEAHTRKVPLQAKLECIYTKEALAQAQEDDVQQKIEEHLRYDEYKWQWEEKIAITYPRRAEGLHMALYQCRSCGKAFHMKSKGSSLFCEACGSGWEMDEYGRLVGEKKKITAIPDWYEWQRGEVEKEIGNETYRCEFAVRVEALPNAKGFIPMGEGRLVQEESGFTLSVQNRELFFDHRSRESVQTEYNYRDRGPCIVLSDKDCCYYIYSDDPEFGPTKIQFAGEYYYRMRKQGEVPFDFGKHLSENM</sequence>
<evidence type="ECO:0000313" key="9">
    <source>
        <dbReference type="Proteomes" id="UP000094869"/>
    </source>
</evidence>
<keyword evidence="2" id="KW-0012">Acyltransferase</keyword>
<reference evidence="4 7" key="1">
    <citation type="submission" date="2016-07" db="EMBL/GenBank/DDBJ databases">
        <title>Characterization of isolates of Eisenbergiella tayi derived from blood cultures, using whole genome sequencing.</title>
        <authorList>
            <person name="Burdz T."/>
            <person name="Wiebe D."/>
            <person name="Huynh C."/>
            <person name="Bernard K."/>
        </authorList>
    </citation>
    <scope>NUCLEOTIDE SEQUENCE [LARGE SCALE GENOMIC DNA]</scope>
    <source>
        <strain evidence="4 7">NML 110608</strain>
    </source>
</reference>
<keyword evidence="9" id="KW-1185">Reference proteome</keyword>
<dbReference type="InterPro" id="IPR002123">
    <property type="entry name" value="Plipid/glycerol_acylTrfase"/>
</dbReference>
<dbReference type="SMART" id="SM00563">
    <property type="entry name" value="PlsC"/>
    <property type="match status" value="1"/>
</dbReference>
<dbReference type="Proteomes" id="UP000094271">
    <property type="component" value="Unassembled WGS sequence"/>
</dbReference>
<evidence type="ECO:0000313" key="7">
    <source>
        <dbReference type="Proteomes" id="UP000094067"/>
    </source>
</evidence>
<name>A0A1E3A2V6_9FIRM</name>
<evidence type="ECO:0000313" key="6">
    <source>
        <dbReference type="EMBL" id="ODR61536.1"/>
    </source>
</evidence>
<feature type="domain" description="Phospholipid/glycerol acyltransferase" evidence="3">
    <location>
        <begin position="56"/>
        <end position="169"/>
    </location>
</feature>
<dbReference type="Proteomes" id="UP000094869">
    <property type="component" value="Unassembled WGS sequence"/>
</dbReference>
<dbReference type="EMBL" id="MCGH01000003">
    <property type="protein sequence ID" value="ODM03070.1"/>
    <property type="molecule type" value="Genomic_DNA"/>
</dbReference>
<dbReference type="PATRIC" id="fig|1432052.4.peg.4283"/>
<keyword evidence="1" id="KW-0808">Transferase</keyword>
<dbReference type="PANTHER" id="PTHR10434">
    <property type="entry name" value="1-ACYL-SN-GLYCEROL-3-PHOSPHATE ACYLTRANSFERASE"/>
    <property type="match status" value="1"/>
</dbReference>
<comment type="caution">
    <text evidence="4">The sequence shown here is derived from an EMBL/GenBank/DDBJ whole genome shotgun (WGS) entry which is preliminary data.</text>
</comment>
<reference evidence="6 9" key="2">
    <citation type="submission" date="2016-08" db="EMBL/GenBank/DDBJ databases">
        <title>Characterization of Isolates of Eisenbergiella tayi Derived from Blood Cultures, Using Whole Genome Sequencing.</title>
        <authorList>
            <person name="Bernier A.-M."/>
            <person name="Burdz T."/>
            <person name="Wiebe D."/>
            <person name="Bernard K."/>
        </authorList>
    </citation>
    <scope>NUCLEOTIDE SEQUENCE [LARGE SCALE GENOMIC DNA]</scope>
    <source>
        <strain evidence="6 9">NML120146</strain>
    </source>
</reference>
<dbReference type="EMBL" id="MEHD01000006">
    <property type="protein sequence ID" value="ODR61536.1"/>
    <property type="molecule type" value="Genomic_DNA"/>
</dbReference>
<evidence type="ECO:0000313" key="5">
    <source>
        <dbReference type="EMBL" id="ODR48442.1"/>
    </source>
</evidence>
<evidence type="ECO:0000256" key="1">
    <source>
        <dbReference type="ARBA" id="ARBA00022679"/>
    </source>
</evidence>